<evidence type="ECO:0000256" key="3">
    <source>
        <dbReference type="ARBA" id="ARBA00022722"/>
    </source>
</evidence>
<dbReference type="PANTHER" id="PTHR12801:SF115">
    <property type="entry name" value="FI18136P1-RELATED"/>
    <property type="match status" value="1"/>
</dbReference>
<keyword evidence="5" id="KW-0269">Exonuclease</keyword>
<evidence type="ECO:0000313" key="10">
    <source>
        <dbReference type="EMBL" id="KAK7867980.1"/>
    </source>
</evidence>
<name>A0AAN9VTT8_9ORTH</name>
<feature type="compositionally biased region" description="Basic and acidic residues" evidence="8">
    <location>
        <begin position="479"/>
        <end position="502"/>
    </location>
</feature>
<organism evidence="10 11">
    <name type="scientific">Gryllus longicercus</name>
    <dbReference type="NCBI Taxonomy" id="2509291"/>
    <lineage>
        <taxon>Eukaryota</taxon>
        <taxon>Metazoa</taxon>
        <taxon>Ecdysozoa</taxon>
        <taxon>Arthropoda</taxon>
        <taxon>Hexapoda</taxon>
        <taxon>Insecta</taxon>
        <taxon>Pterygota</taxon>
        <taxon>Neoptera</taxon>
        <taxon>Polyneoptera</taxon>
        <taxon>Orthoptera</taxon>
        <taxon>Ensifera</taxon>
        <taxon>Gryllidea</taxon>
        <taxon>Grylloidea</taxon>
        <taxon>Gryllidae</taxon>
        <taxon>Gryllinae</taxon>
        <taxon>Gryllus</taxon>
    </lineage>
</organism>
<feature type="compositionally biased region" description="Basic and acidic residues" evidence="8">
    <location>
        <begin position="393"/>
        <end position="412"/>
    </location>
</feature>
<keyword evidence="7" id="KW-0862">Zinc</keyword>
<feature type="compositionally biased region" description="Polar residues" evidence="8">
    <location>
        <begin position="463"/>
        <end position="478"/>
    </location>
</feature>
<feature type="compositionally biased region" description="Basic and acidic residues" evidence="8">
    <location>
        <begin position="509"/>
        <end position="527"/>
    </location>
</feature>
<dbReference type="CDD" id="cd06145">
    <property type="entry name" value="REX1_like"/>
    <property type="match status" value="1"/>
</dbReference>
<accession>A0AAN9VTT8</accession>
<evidence type="ECO:0000256" key="6">
    <source>
        <dbReference type="ARBA" id="ARBA00023242"/>
    </source>
</evidence>
<feature type="region of interest" description="Disordered" evidence="8">
    <location>
        <begin position="372"/>
        <end position="544"/>
    </location>
</feature>
<keyword evidence="11" id="KW-1185">Reference proteome</keyword>
<evidence type="ECO:0000256" key="8">
    <source>
        <dbReference type="SAM" id="MobiDB-lite"/>
    </source>
</evidence>
<evidence type="ECO:0000259" key="9">
    <source>
        <dbReference type="PROSITE" id="PS50103"/>
    </source>
</evidence>
<comment type="similarity">
    <text evidence="2">Belongs to the REXO1/REXO3 family.</text>
</comment>
<protein>
    <recommendedName>
        <fullName evidence="9">C3H1-type domain-containing protein</fullName>
    </recommendedName>
</protein>
<dbReference type="InterPro" id="IPR000571">
    <property type="entry name" value="Znf_CCCH"/>
</dbReference>
<feature type="region of interest" description="Disordered" evidence="8">
    <location>
        <begin position="641"/>
        <end position="663"/>
    </location>
</feature>
<dbReference type="InterPro" id="IPR036397">
    <property type="entry name" value="RNaseH_sf"/>
</dbReference>
<dbReference type="InterPro" id="IPR013520">
    <property type="entry name" value="Ribonucl_H"/>
</dbReference>
<dbReference type="GO" id="GO:0004527">
    <property type="term" value="F:exonuclease activity"/>
    <property type="evidence" value="ECO:0007669"/>
    <property type="project" value="UniProtKB-KW"/>
</dbReference>
<feature type="compositionally biased region" description="Basic and acidic residues" evidence="8">
    <location>
        <begin position="372"/>
        <end position="384"/>
    </location>
</feature>
<dbReference type="InterPro" id="IPR047021">
    <property type="entry name" value="REXO1/3/4-like"/>
</dbReference>
<reference evidence="10 11" key="1">
    <citation type="submission" date="2024-03" db="EMBL/GenBank/DDBJ databases">
        <title>The genome assembly and annotation of the cricket Gryllus longicercus Weissman &amp; Gray.</title>
        <authorList>
            <person name="Szrajer S."/>
            <person name="Gray D."/>
            <person name="Ylla G."/>
        </authorList>
    </citation>
    <scope>NUCLEOTIDE SEQUENCE [LARGE SCALE GENOMIC DNA]</scope>
    <source>
        <strain evidence="10">DAG 2021-001</strain>
        <tissue evidence="10">Whole body minus gut</tissue>
    </source>
</reference>
<dbReference type="FunFam" id="3.30.420.10:FF:000019">
    <property type="entry name" value="RNA exonuclease NEF-sp"/>
    <property type="match status" value="1"/>
</dbReference>
<dbReference type="Proteomes" id="UP001378592">
    <property type="component" value="Unassembled WGS sequence"/>
</dbReference>
<evidence type="ECO:0000256" key="4">
    <source>
        <dbReference type="ARBA" id="ARBA00022801"/>
    </source>
</evidence>
<feature type="compositionally biased region" description="Polar residues" evidence="8">
    <location>
        <begin position="713"/>
        <end position="725"/>
    </location>
</feature>
<dbReference type="Gene3D" id="3.30.420.10">
    <property type="entry name" value="Ribonuclease H-like superfamily/Ribonuclease H"/>
    <property type="match status" value="1"/>
</dbReference>
<evidence type="ECO:0000256" key="7">
    <source>
        <dbReference type="PROSITE-ProRule" id="PRU00723"/>
    </source>
</evidence>
<dbReference type="InterPro" id="IPR031736">
    <property type="entry name" value="REXO1-like_dom"/>
</dbReference>
<dbReference type="PROSITE" id="PS50103">
    <property type="entry name" value="ZF_C3H1"/>
    <property type="match status" value="1"/>
</dbReference>
<dbReference type="InterPro" id="IPR034922">
    <property type="entry name" value="REX1-like_exo"/>
</dbReference>
<dbReference type="EMBL" id="JAZDUA010000103">
    <property type="protein sequence ID" value="KAK7867980.1"/>
    <property type="molecule type" value="Genomic_DNA"/>
</dbReference>
<comment type="subcellular location">
    <subcellularLocation>
        <location evidence="1">Nucleus</location>
    </subcellularLocation>
</comment>
<gene>
    <name evidence="10" type="ORF">R5R35_014763</name>
</gene>
<keyword evidence="7" id="KW-0479">Metal-binding</keyword>
<feature type="compositionally biased region" description="Basic and acidic residues" evidence="8">
    <location>
        <begin position="553"/>
        <end position="563"/>
    </location>
</feature>
<dbReference type="SUPFAM" id="SSF53098">
    <property type="entry name" value="Ribonuclease H-like"/>
    <property type="match status" value="1"/>
</dbReference>
<comment type="caution">
    <text evidence="10">The sequence shown here is derived from an EMBL/GenBank/DDBJ whole genome shotgun (WGS) entry which is preliminary data.</text>
</comment>
<sequence length="1210" mass="137808">MLPSIGSFKDISCPFFDKGLCVRPFCHFRHLRKEFSEHRSLLEEDVSVISTLSGEENDNIDRHLTSEADRKNIVETDLQGTMVCRSRSSDVESDSENCAKKEEEVPPSAFISRKSQNVPEYKPTPISVLKNRHLPVVYPSSLFNSTTRLKRKSDSIESFLQTKLKKDCQINCETSIKFSSLFENVFEQRNVFGVNRDGILNTHPATAQSVKGEIEDIPSEGSLKQNSNTPSITYVPSPAEYSDSEEPVKPICEFLTNPSSVGDISSYRSSPLNCIEQEYESFYCKKNIQEYMTNDVSKRGDLSKINLDFNAFILNDTDDKLNCSNLITVDEMKETSNDEQIKHSECYKNISLTVVSEMNVIKKQIEYDKKELGNGRKDSKDKKENKSKRKGDSKKESDERYCNKKRTSDYKLQHASSVIRKCVKESNARKDGQNKDNKRKDKRKESRRKSEDTIKAQRKRTNCENGHTMKNNSCVNFDSSKKLCDHKNHSKDRYSYKSDAHKTNSSHKIVRDKSLRIEGSSKSDNHNTKRKSSSVYPVDSKKMMSDLEVISEPERRQENKFTDEPDGTSLMYNGATDTYIQDDSTSADKWACSEENECTKKSYTLFEESQSNLAENKPEHNSQQDEEETYVFGRRRIAHDGAQDRRLLLPPTRRHSVPHPSQTLSERYQKVWETHNSVQSFVKGQTQAQADALTHSQSILDCPSSMNHEDVISSESQSKNTTLSSEGKRRIAHVPNVSRLLDAKRKLLQKLHSSSESSKIPCASTNVQTLPKGVQRIAHVPLNTVLARPVVQGVGGKIPSNIRQKYLNILMDEYLKLTSTEQEARERAEDEEKSIYFRSTTRDIYASHVSNTINRLRKASQINRTLMSAKICRKNENATGHASLLRGAVDTKGSRSIEKRKPSASVVSKTLYESLSQFIMTEEQLKQNGFPMSHGEEEGVAVIHNFFKKTFLPQKPSERLCVRCSKKYYVDDQGLAIEQGLCVYHWGRPFQRKIRDGWESLYNCCQSHRDAIGCSVGNCHVSENFDPNHLEGFVKTLPKETLPEDDYSVYALDCEMCYTTEGLELTRVSVIDTNFNIVFESLVKPERTILDYNTRFSGVKENDLKYVSTNIFEVQSVLLSFIHDKTILVGHSLESDFKALKLIHNTVIDTSVVYPHKMGLPKKRGLKSLCREFLQKIIQENVGGHDSTEDACAAMELMLLKVKKDSKTAR</sequence>
<feature type="region of interest" description="Disordered" evidence="8">
    <location>
        <begin position="553"/>
        <end position="572"/>
    </location>
</feature>
<keyword evidence="3" id="KW-0540">Nuclease</keyword>
<dbReference type="GO" id="GO:0008270">
    <property type="term" value="F:zinc ion binding"/>
    <property type="evidence" value="ECO:0007669"/>
    <property type="project" value="UniProtKB-KW"/>
</dbReference>
<dbReference type="PANTHER" id="PTHR12801">
    <property type="entry name" value="RNA EXONUCLEASE REXO1 / RECO3 FAMILY MEMBER-RELATED"/>
    <property type="match status" value="1"/>
</dbReference>
<feature type="region of interest" description="Disordered" evidence="8">
    <location>
        <begin position="708"/>
        <end position="731"/>
    </location>
</feature>
<feature type="zinc finger region" description="C3H1-type" evidence="7">
    <location>
        <begin position="7"/>
        <end position="33"/>
    </location>
</feature>
<keyword evidence="6" id="KW-0539">Nucleus</keyword>
<evidence type="ECO:0000256" key="1">
    <source>
        <dbReference type="ARBA" id="ARBA00004123"/>
    </source>
</evidence>
<evidence type="ECO:0000256" key="2">
    <source>
        <dbReference type="ARBA" id="ARBA00006357"/>
    </source>
</evidence>
<dbReference type="GO" id="GO:0003676">
    <property type="term" value="F:nucleic acid binding"/>
    <property type="evidence" value="ECO:0007669"/>
    <property type="project" value="InterPro"/>
</dbReference>
<dbReference type="GO" id="GO:0005634">
    <property type="term" value="C:nucleus"/>
    <property type="evidence" value="ECO:0007669"/>
    <property type="project" value="UniProtKB-SubCell"/>
</dbReference>
<keyword evidence="4" id="KW-0378">Hydrolase</keyword>
<keyword evidence="7" id="KW-0863">Zinc-finger</keyword>
<dbReference type="Pfam" id="PF15870">
    <property type="entry name" value="EloA-BP1"/>
    <property type="match status" value="1"/>
</dbReference>
<feature type="compositionally biased region" description="Basic and acidic residues" evidence="8">
    <location>
        <begin position="422"/>
        <end position="439"/>
    </location>
</feature>
<evidence type="ECO:0000256" key="5">
    <source>
        <dbReference type="ARBA" id="ARBA00022839"/>
    </source>
</evidence>
<evidence type="ECO:0000313" key="11">
    <source>
        <dbReference type="Proteomes" id="UP001378592"/>
    </source>
</evidence>
<dbReference type="SMART" id="SM00479">
    <property type="entry name" value="EXOIII"/>
    <property type="match status" value="1"/>
</dbReference>
<feature type="domain" description="C3H1-type" evidence="9">
    <location>
        <begin position="7"/>
        <end position="33"/>
    </location>
</feature>
<dbReference type="AlphaFoldDB" id="A0AAN9VTT8"/>
<proteinExistence type="inferred from homology"/>
<dbReference type="InterPro" id="IPR012337">
    <property type="entry name" value="RNaseH-like_sf"/>
</dbReference>